<sequence length="133" mass="16069">MKTSKLIKFLFILPRNKHHCQFQINNEPNLRSMTYEDMYDYILALVPTKSQEIYERLLVYHKNFFVDVIKSEIKDLTFDSNIEIKKLKESMRNFNMGVVAKELKKIRKLKKTMKGENKLNDSFFKIFAKFKKY</sequence>
<name>A0A0F8XXK0_9ZZZZ</name>
<protein>
    <submittedName>
        <fullName evidence="1">Uncharacterized protein</fullName>
    </submittedName>
</protein>
<proteinExistence type="predicted"/>
<accession>A0A0F8XXK0</accession>
<dbReference type="EMBL" id="LAZR01060293">
    <property type="protein sequence ID" value="KKK65990.1"/>
    <property type="molecule type" value="Genomic_DNA"/>
</dbReference>
<reference evidence="1" key="1">
    <citation type="journal article" date="2015" name="Nature">
        <title>Complex archaea that bridge the gap between prokaryotes and eukaryotes.</title>
        <authorList>
            <person name="Spang A."/>
            <person name="Saw J.H."/>
            <person name="Jorgensen S.L."/>
            <person name="Zaremba-Niedzwiedzka K."/>
            <person name="Martijn J."/>
            <person name="Lind A.E."/>
            <person name="van Eijk R."/>
            <person name="Schleper C."/>
            <person name="Guy L."/>
            <person name="Ettema T.J."/>
        </authorList>
    </citation>
    <scope>NUCLEOTIDE SEQUENCE</scope>
</reference>
<organism evidence="1">
    <name type="scientific">marine sediment metagenome</name>
    <dbReference type="NCBI Taxonomy" id="412755"/>
    <lineage>
        <taxon>unclassified sequences</taxon>
        <taxon>metagenomes</taxon>
        <taxon>ecological metagenomes</taxon>
    </lineage>
</organism>
<dbReference type="AlphaFoldDB" id="A0A0F8XXK0"/>
<gene>
    <name evidence="1" type="ORF">LCGC14_2968580</name>
</gene>
<evidence type="ECO:0000313" key="1">
    <source>
        <dbReference type="EMBL" id="KKK65990.1"/>
    </source>
</evidence>
<comment type="caution">
    <text evidence="1">The sequence shown here is derived from an EMBL/GenBank/DDBJ whole genome shotgun (WGS) entry which is preliminary data.</text>
</comment>